<accession>A0A1H8YIS9</accession>
<dbReference type="OrthoDB" id="4338017at2"/>
<reference evidence="3" key="1">
    <citation type="submission" date="2016-10" db="EMBL/GenBank/DDBJ databases">
        <authorList>
            <person name="Varghese N."/>
            <person name="Submissions S."/>
        </authorList>
    </citation>
    <scope>NUCLEOTIDE SEQUENCE [LARGE SCALE GENOMIC DNA]</scope>
    <source>
        <strain evidence="3">DSM 44993</strain>
    </source>
</reference>
<evidence type="ECO:0000256" key="1">
    <source>
        <dbReference type="SAM" id="Phobius"/>
    </source>
</evidence>
<organism evidence="2 3">
    <name type="scientific">Amycolatopsis saalfeldensis</name>
    <dbReference type="NCBI Taxonomy" id="394193"/>
    <lineage>
        <taxon>Bacteria</taxon>
        <taxon>Bacillati</taxon>
        <taxon>Actinomycetota</taxon>
        <taxon>Actinomycetes</taxon>
        <taxon>Pseudonocardiales</taxon>
        <taxon>Pseudonocardiaceae</taxon>
        <taxon>Amycolatopsis</taxon>
    </lineage>
</organism>
<keyword evidence="1" id="KW-0472">Membrane</keyword>
<gene>
    <name evidence="2" type="ORF">SAMN04489732_11888</name>
</gene>
<evidence type="ECO:0000313" key="3">
    <source>
        <dbReference type="Proteomes" id="UP000198582"/>
    </source>
</evidence>
<dbReference type="Proteomes" id="UP000198582">
    <property type="component" value="Unassembled WGS sequence"/>
</dbReference>
<dbReference type="EMBL" id="FOEF01000018">
    <property type="protein sequence ID" value="SEP51993.1"/>
    <property type="molecule type" value="Genomic_DNA"/>
</dbReference>
<evidence type="ECO:0000313" key="2">
    <source>
        <dbReference type="EMBL" id="SEP51993.1"/>
    </source>
</evidence>
<feature type="transmembrane region" description="Helical" evidence="1">
    <location>
        <begin position="46"/>
        <end position="70"/>
    </location>
</feature>
<keyword evidence="3" id="KW-1185">Reference proteome</keyword>
<keyword evidence="1" id="KW-0812">Transmembrane</keyword>
<protein>
    <submittedName>
        <fullName evidence="2">Uncharacterized protein</fullName>
    </submittedName>
</protein>
<sequence>MTISDWKRSIYALLALPAFAAGPRVRRRLAARLVGTTVREGPPRPLASAGLALLAWPFALVVWFLVWRIATYGLFWDDATAGASWGGPSLTGAWIVHFFCALGMVVPAMWLLRPLTAAQAGLLSGRVGTEIGVPST</sequence>
<proteinExistence type="predicted"/>
<feature type="transmembrane region" description="Helical" evidence="1">
    <location>
        <begin position="90"/>
        <end position="112"/>
    </location>
</feature>
<dbReference type="AlphaFoldDB" id="A0A1H8YIS9"/>
<dbReference type="RefSeq" id="WP_091624556.1">
    <property type="nucleotide sequence ID" value="NZ_FOEF01000018.1"/>
</dbReference>
<name>A0A1H8YIS9_9PSEU</name>
<keyword evidence="1" id="KW-1133">Transmembrane helix</keyword>